<evidence type="ECO:0008006" key="2">
    <source>
        <dbReference type="Google" id="ProtNLM"/>
    </source>
</evidence>
<evidence type="ECO:0000313" key="1">
    <source>
        <dbReference type="EMBL" id="OIR10479.1"/>
    </source>
</evidence>
<dbReference type="Gene3D" id="1.20.910.10">
    <property type="entry name" value="Heme oxygenase-like"/>
    <property type="match status" value="1"/>
</dbReference>
<dbReference type="AlphaFoldDB" id="A0A1J5SPS7"/>
<dbReference type="InterPro" id="IPR016084">
    <property type="entry name" value="Haem_Oase-like_multi-hlx"/>
</dbReference>
<dbReference type="EMBL" id="MLJW01000023">
    <property type="protein sequence ID" value="OIR10479.1"/>
    <property type="molecule type" value="Genomic_DNA"/>
</dbReference>
<protein>
    <recommendedName>
        <fullName evidence="2">Heme oxygenase</fullName>
    </recommendedName>
</protein>
<gene>
    <name evidence="1" type="ORF">GALL_77910</name>
</gene>
<dbReference type="InterPro" id="IPR024423">
    <property type="entry name" value="DUF3050"/>
</dbReference>
<sequence>MKITRFTGVPTLKRQLDRHPVYGAVRNIDDLRRFMEHHVYSVWDFMSLLKYLQRDLAPAAMPWMPTGDATVTSAQRFINEIVLGEETDDGLPDAKGNPTFISHFDLYIGAMEEVGADTAPVKAFIRSVQRNGIEKALKIAKIPEPSRRFMQTTFGFIGSGKTHIVAAAFALGREQVIPGMFRALLADMNIGKRKAPLFHYYLERHIHLDDELHGPLSLKLLGHLCSGSDTKLRAASKAGREAIEARIALWDGVRAALPSSSNIRSK</sequence>
<comment type="caution">
    <text evidence="1">The sequence shown here is derived from an EMBL/GenBank/DDBJ whole genome shotgun (WGS) entry which is preliminary data.</text>
</comment>
<reference evidence="1" key="1">
    <citation type="submission" date="2016-10" db="EMBL/GenBank/DDBJ databases">
        <title>Sequence of Gallionella enrichment culture.</title>
        <authorList>
            <person name="Poehlein A."/>
            <person name="Muehling M."/>
            <person name="Daniel R."/>
        </authorList>
    </citation>
    <scope>NUCLEOTIDE SEQUENCE</scope>
</reference>
<accession>A0A1J5SPS7</accession>
<dbReference type="Pfam" id="PF11251">
    <property type="entry name" value="DUF3050"/>
    <property type="match status" value="1"/>
</dbReference>
<name>A0A1J5SPS7_9ZZZZ</name>
<proteinExistence type="predicted"/>
<organism evidence="1">
    <name type="scientific">mine drainage metagenome</name>
    <dbReference type="NCBI Taxonomy" id="410659"/>
    <lineage>
        <taxon>unclassified sequences</taxon>
        <taxon>metagenomes</taxon>
        <taxon>ecological metagenomes</taxon>
    </lineage>
</organism>